<dbReference type="Gene3D" id="1.50.40.10">
    <property type="entry name" value="Mitochondrial carrier domain"/>
    <property type="match status" value="1"/>
</dbReference>
<feature type="repeat" description="Solcar" evidence="7">
    <location>
        <begin position="121"/>
        <end position="207"/>
    </location>
</feature>
<dbReference type="GO" id="GO:0055085">
    <property type="term" value="P:transmembrane transport"/>
    <property type="evidence" value="ECO:0007669"/>
    <property type="project" value="InterPro"/>
</dbReference>
<evidence type="ECO:0000256" key="7">
    <source>
        <dbReference type="PROSITE-ProRule" id="PRU00282"/>
    </source>
</evidence>
<evidence type="ECO:0000313" key="9">
    <source>
        <dbReference type="EnsemblMetazoa" id="GAUT030447-PA"/>
    </source>
</evidence>
<evidence type="ECO:0000256" key="1">
    <source>
        <dbReference type="ARBA" id="ARBA00004141"/>
    </source>
</evidence>
<sequence length="325" mass="36647">MVHEDSAHLQIQHYSAWTQMKQAISGAASGFITRTFTQPLDVLKIRFQLQVEPVATSGVSQSKYTSIAQACRLIYREEGLLAFWKGHNAGQILTMTYAIMQFWSYEQIDLRLRQYPFMSTRTNLTHFVAGGSAGCLGAIASMPFDVIRTRVVGQDHNQRHSSMFRLLPIIAKEEGVQGLFRGLGTTLLQIGPLIGFNFMFYHYITDLVTKMSGHDHQKLSIATSLLTGAASGVLSKVILYPLDFIKKRLQLQGFLNARRSFGHNQTCHGIIDCMKKTLQEERISGFYKGMYPTLMKSGLTTAFYFSIYDAFKELLKVDEDKTLAD</sequence>
<dbReference type="EnsemblMetazoa" id="GAUT030447-RA">
    <property type="protein sequence ID" value="GAUT030447-PA"/>
    <property type="gene ID" value="GAUT030447"/>
</dbReference>
<evidence type="ECO:0000313" key="10">
    <source>
        <dbReference type="Proteomes" id="UP000078200"/>
    </source>
</evidence>
<dbReference type="InterPro" id="IPR023395">
    <property type="entry name" value="MCP_dom_sf"/>
</dbReference>
<dbReference type="STRING" id="7395.A0A1A9V9W2"/>
<dbReference type="PROSITE" id="PS50920">
    <property type="entry name" value="SOLCAR"/>
    <property type="match status" value="3"/>
</dbReference>
<evidence type="ECO:0000256" key="5">
    <source>
        <dbReference type="ARBA" id="ARBA00022737"/>
    </source>
</evidence>
<feature type="repeat" description="Solcar" evidence="7">
    <location>
        <begin position="219"/>
        <end position="314"/>
    </location>
</feature>
<dbReference type="SUPFAM" id="SSF103506">
    <property type="entry name" value="Mitochondrial carrier"/>
    <property type="match status" value="1"/>
</dbReference>
<evidence type="ECO:0000256" key="3">
    <source>
        <dbReference type="ARBA" id="ARBA00022448"/>
    </source>
</evidence>
<dbReference type="PRINTS" id="PR00926">
    <property type="entry name" value="MITOCARRIER"/>
</dbReference>
<keyword evidence="3 8" id="KW-0813">Transport</keyword>
<feature type="repeat" description="Solcar" evidence="7">
    <location>
        <begin position="17"/>
        <end position="111"/>
    </location>
</feature>
<keyword evidence="10" id="KW-1185">Reference proteome</keyword>
<evidence type="ECO:0000256" key="4">
    <source>
        <dbReference type="ARBA" id="ARBA00022692"/>
    </source>
</evidence>
<organism evidence="9 10">
    <name type="scientific">Glossina austeni</name>
    <name type="common">Savannah tsetse fly</name>
    <dbReference type="NCBI Taxonomy" id="7395"/>
    <lineage>
        <taxon>Eukaryota</taxon>
        <taxon>Metazoa</taxon>
        <taxon>Ecdysozoa</taxon>
        <taxon>Arthropoda</taxon>
        <taxon>Hexapoda</taxon>
        <taxon>Insecta</taxon>
        <taxon>Pterygota</taxon>
        <taxon>Neoptera</taxon>
        <taxon>Endopterygota</taxon>
        <taxon>Diptera</taxon>
        <taxon>Brachycera</taxon>
        <taxon>Muscomorpha</taxon>
        <taxon>Hippoboscoidea</taxon>
        <taxon>Glossinidae</taxon>
        <taxon>Glossina</taxon>
    </lineage>
</organism>
<dbReference type="Pfam" id="PF00153">
    <property type="entry name" value="Mito_carr"/>
    <property type="match status" value="3"/>
</dbReference>
<dbReference type="VEuPathDB" id="VectorBase:GAUT030447"/>
<dbReference type="InterPro" id="IPR018108">
    <property type="entry name" value="MCP_transmembrane"/>
</dbReference>
<dbReference type="AlphaFoldDB" id="A0A1A9V9W2"/>
<keyword evidence="4 7" id="KW-0812">Transmembrane</keyword>
<comment type="similarity">
    <text evidence="2 8">Belongs to the mitochondrial carrier (TC 2.A.29) family.</text>
</comment>
<dbReference type="GO" id="GO:0016020">
    <property type="term" value="C:membrane"/>
    <property type="evidence" value="ECO:0007669"/>
    <property type="project" value="UniProtKB-SubCell"/>
</dbReference>
<proteinExistence type="inferred from homology"/>
<evidence type="ECO:0000256" key="2">
    <source>
        <dbReference type="ARBA" id="ARBA00006375"/>
    </source>
</evidence>
<keyword evidence="5" id="KW-0677">Repeat</keyword>
<keyword evidence="6 7" id="KW-0472">Membrane</keyword>
<comment type="subcellular location">
    <subcellularLocation>
        <location evidence="1">Membrane</location>
        <topology evidence="1">Multi-pass membrane protein</topology>
    </subcellularLocation>
</comment>
<accession>A0A1A9V9W2</accession>
<evidence type="ECO:0000256" key="8">
    <source>
        <dbReference type="RuleBase" id="RU000488"/>
    </source>
</evidence>
<evidence type="ECO:0000256" key="6">
    <source>
        <dbReference type="ARBA" id="ARBA00023136"/>
    </source>
</evidence>
<dbReference type="InterPro" id="IPR002067">
    <property type="entry name" value="MCP"/>
</dbReference>
<protein>
    <recommendedName>
        <fullName evidence="11">Mitochondrial thiamine pyrophosphate carrier</fullName>
    </recommendedName>
</protein>
<reference evidence="9" key="1">
    <citation type="submission" date="2020-05" db="UniProtKB">
        <authorList>
            <consortium name="EnsemblMetazoa"/>
        </authorList>
    </citation>
    <scope>IDENTIFICATION</scope>
    <source>
        <strain evidence="9">TTRI</strain>
    </source>
</reference>
<name>A0A1A9V9W2_GLOAU</name>
<evidence type="ECO:0008006" key="11">
    <source>
        <dbReference type="Google" id="ProtNLM"/>
    </source>
</evidence>
<dbReference type="PANTHER" id="PTHR24089">
    <property type="entry name" value="SOLUTE CARRIER FAMILY 25"/>
    <property type="match status" value="1"/>
</dbReference>
<dbReference type="Proteomes" id="UP000078200">
    <property type="component" value="Unassembled WGS sequence"/>
</dbReference>